<dbReference type="EMBL" id="JAWONS010000240">
    <property type="protein sequence ID" value="MDW2798855.1"/>
    <property type="molecule type" value="Genomic_DNA"/>
</dbReference>
<evidence type="ECO:0000256" key="2">
    <source>
        <dbReference type="ARBA" id="ARBA00022670"/>
    </source>
</evidence>
<keyword evidence="2 5" id="KW-0645">Protease</keyword>
<reference evidence="5 6" key="1">
    <citation type="submission" date="2023-10" db="EMBL/GenBank/DDBJ databases">
        <title>A novel Glycoside Hydrolase 43-Like Enzyme from Clostrdium boliviensis is an Endo-xylanase, and a Candidate for Xylooligosaccharides Production from Different Xylan Substrates.</title>
        <authorList>
            <person name="Alvarez M.T."/>
            <person name="Rocabado-Villegas L.R."/>
            <person name="Salas-Veizaga D.M."/>
            <person name="Linares-Pasten J.A."/>
            <person name="Gudmundsdottir E.E."/>
            <person name="Hreggvidsson G.O."/>
            <person name="Adlercreutz P."/>
            <person name="Nordberg Karlsson E."/>
        </authorList>
    </citation>
    <scope>NUCLEOTIDE SEQUENCE [LARGE SCALE GENOMIC DNA]</scope>
    <source>
        <strain evidence="5 6">E-1</strain>
    </source>
</reference>
<dbReference type="Gene3D" id="3.40.50.1450">
    <property type="entry name" value="HybD-like"/>
    <property type="match status" value="1"/>
</dbReference>
<keyword evidence="6" id="KW-1185">Reference proteome</keyword>
<dbReference type="InterPro" id="IPR023430">
    <property type="entry name" value="Pept_HybD-like_dom_sf"/>
</dbReference>
<accession>A0ABU4GPF4</accession>
<dbReference type="PANTHER" id="PTHR30302:SF1">
    <property type="entry name" value="HYDROGENASE 2 MATURATION PROTEASE"/>
    <property type="match status" value="1"/>
</dbReference>
<dbReference type="GO" id="GO:0008233">
    <property type="term" value="F:peptidase activity"/>
    <property type="evidence" value="ECO:0007669"/>
    <property type="project" value="UniProtKB-KW"/>
</dbReference>
<sequence>MFPCLFHIYKKNKTGGIITKLIAVGSRFMKDDGVGLVIAKMLQNRFLYSDVEIIYGETDSESCFYTLNPGDFVLILDAMCSDGNPGTIQVFPLKELMEQESGLFMQHDMSFLDLVRIYRLAIEGYLIGIEAAEIVPGIELSLTLQRQLPDICRKVETIIQNILQEETSIQMV</sequence>
<comment type="similarity">
    <text evidence="1">Belongs to the peptidase A31 family.</text>
</comment>
<evidence type="ECO:0000313" key="5">
    <source>
        <dbReference type="EMBL" id="MDW2798855.1"/>
    </source>
</evidence>
<protein>
    <submittedName>
        <fullName evidence="5">Hydrogenase maturation protease</fullName>
    </submittedName>
</protein>
<dbReference type="RefSeq" id="WP_318065374.1">
    <property type="nucleotide sequence ID" value="NZ_JAWONS010000240.1"/>
</dbReference>
<dbReference type="PANTHER" id="PTHR30302">
    <property type="entry name" value="HYDROGENASE 1 MATURATION PROTEASE"/>
    <property type="match status" value="1"/>
</dbReference>
<dbReference type="Pfam" id="PF01750">
    <property type="entry name" value="HycI"/>
    <property type="match status" value="1"/>
</dbReference>
<comment type="caution">
    <text evidence="5">The sequence shown here is derived from an EMBL/GenBank/DDBJ whole genome shotgun (WGS) entry which is preliminary data.</text>
</comment>
<evidence type="ECO:0000256" key="4">
    <source>
        <dbReference type="ARBA" id="ARBA00022801"/>
    </source>
</evidence>
<keyword evidence="3" id="KW-0064">Aspartyl protease</keyword>
<proteinExistence type="inferred from homology"/>
<dbReference type="InterPro" id="IPR000671">
    <property type="entry name" value="Peptidase_A31"/>
</dbReference>
<evidence type="ECO:0000256" key="1">
    <source>
        <dbReference type="ARBA" id="ARBA00006814"/>
    </source>
</evidence>
<organism evidence="5 6">
    <name type="scientific">Clostridium boliviensis</name>
    <dbReference type="NCBI Taxonomy" id="318465"/>
    <lineage>
        <taxon>Bacteria</taxon>
        <taxon>Bacillati</taxon>
        <taxon>Bacillota</taxon>
        <taxon>Clostridia</taxon>
        <taxon>Eubacteriales</taxon>
        <taxon>Clostridiaceae</taxon>
        <taxon>Clostridium</taxon>
    </lineage>
</organism>
<name>A0ABU4GPF4_9CLOT</name>
<dbReference type="CDD" id="cd00518">
    <property type="entry name" value="H2MP"/>
    <property type="match status" value="1"/>
</dbReference>
<dbReference type="SUPFAM" id="SSF53163">
    <property type="entry name" value="HybD-like"/>
    <property type="match status" value="1"/>
</dbReference>
<gene>
    <name evidence="5" type="ORF">RZO55_14860</name>
</gene>
<keyword evidence="4" id="KW-0378">Hydrolase</keyword>
<dbReference type="Proteomes" id="UP001276854">
    <property type="component" value="Unassembled WGS sequence"/>
</dbReference>
<dbReference type="NCBIfam" id="TIGR00072">
    <property type="entry name" value="hydrog_prot"/>
    <property type="match status" value="1"/>
</dbReference>
<dbReference type="GO" id="GO:0006508">
    <property type="term" value="P:proteolysis"/>
    <property type="evidence" value="ECO:0007669"/>
    <property type="project" value="UniProtKB-KW"/>
</dbReference>
<evidence type="ECO:0000313" key="6">
    <source>
        <dbReference type="Proteomes" id="UP001276854"/>
    </source>
</evidence>
<evidence type="ECO:0000256" key="3">
    <source>
        <dbReference type="ARBA" id="ARBA00022750"/>
    </source>
</evidence>